<evidence type="ECO:0000313" key="2">
    <source>
        <dbReference type="Proteomes" id="UP001374599"/>
    </source>
</evidence>
<proteinExistence type="predicted"/>
<gene>
    <name evidence="1" type="primary">purR_2</name>
    <name evidence="1" type="ORF">AN2V17_38210</name>
</gene>
<organism evidence="1 2">
    <name type="scientific">Vallitalea maricola</name>
    <dbReference type="NCBI Taxonomy" id="3074433"/>
    <lineage>
        <taxon>Bacteria</taxon>
        <taxon>Bacillati</taxon>
        <taxon>Bacillota</taxon>
        <taxon>Clostridia</taxon>
        <taxon>Lachnospirales</taxon>
        <taxon>Vallitaleaceae</taxon>
        <taxon>Vallitalea</taxon>
    </lineage>
</organism>
<sequence length="340" mass="38377">MDKVSTIKDVAKLANVSISTVSRVLNGTTPVSKESSDKVYKAVEVLDYKPNAMARSLISKKTMTIAVIIPNLSNLFFPELLRGISKAVEKEGYFLIICNTDYSSEKEEKYINQMLERRVDGFIIVSSSISNEKLTQMVKGKTSVVFVYSYADFGYNIMEDGIKATYDATKYLIHMGHKKIACVGWRFKGVNVRYMGFRKALEEFNVDFRNEYVIDCGYSKEEITNNTIKLLKMKDRPTGIVAFNDDTAIAIMMAAKNMGINIPEELSIIGYDNISISNILLKPLTTISVPIHKMGVDAGKKIIEIIDNGISYSDTYREKYIPYELIERESVKAMDIDKLN</sequence>
<name>A0ACB5UPW8_9FIRM</name>
<evidence type="ECO:0000313" key="1">
    <source>
        <dbReference type="EMBL" id="GMQ64583.1"/>
    </source>
</evidence>
<accession>A0ACB5UPW8</accession>
<keyword evidence="2" id="KW-1185">Reference proteome</keyword>
<dbReference type="EMBL" id="BTPU01000076">
    <property type="protein sequence ID" value="GMQ64583.1"/>
    <property type="molecule type" value="Genomic_DNA"/>
</dbReference>
<reference evidence="1" key="1">
    <citation type="submission" date="2023-09" db="EMBL/GenBank/DDBJ databases">
        <title>Vallitalea sediminicola and Vallitalea maricola sp. nov., anaerobic bacteria isolated from marine sediment.</title>
        <authorList>
            <person name="Hirano S."/>
            <person name="Maeda A."/>
            <person name="Terahara T."/>
            <person name="Mori K."/>
            <person name="Hamada M."/>
            <person name="Matsumoto R."/>
            <person name="Kobayashi T."/>
        </authorList>
    </citation>
    <scope>NUCLEOTIDE SEQUENCE</scope>
    <source>
        <strain evidence="1">AN17-2</strain>
    </source>
</reference>
<dbReference type="Proteomes" id="UP001374599">
    <property type="component" value="Unassembled WGS sequence"/>
</dbReference>
<protein>
    <submittedName>
        <fullName evidence="1">HTH-type transcriptional repressor PurR</fullName>
    </submittedName>
</protein>
<comment type="caution">
    <text evidence="1">The sequence shown here is derived from an EMBL/GenBank/DDBJ whole genome shotgun (WGS) entry which is preliminary data.</text>
</comment>